<feature type="repeat" description="TPR" evidence="3">
    <location>
        <begin position="140"/>
        <end position="173"/>
    </location>
</feature>
<dbReference type="PROSITE" id="PS51257">
    <property type="entry name" value="PROKAR_LIPOPROTEIN"/>
    <property type="match status" value="1"/>
</dbReference>
<dbReference type="PANTHER" id="PTHR44227">
    <property type="match status" value="1"/>
</dbReference>
<dbReference type="Proteomes" id="UP001239019">
    <property type="component" value="Unassembled WGS sequence"/>
</dbReference>
<dbReference type="PANTHER" id="PTHR44227:SF3">
    <property type="entry name" value="PROTEIN O-MANNOSYL-TRANSFERASE TMTC4"/>
    <property type="match status" value="1"/>
</dbReference>
<dbReference type="NCBIfam" id="TIGR02521">
    <property type="entry name" value="type_IV_pilW"/>
    <property type="match status" value="1"/>
</dbReference>
<comment type="caution">
    <text evidence="5">The sequence shown here is derived from an EMBL/GenBank/DDBJ whole genome shotgun (WGS) entry which is preliminary data.</text>
</comment>
<sequence>MKVVTRLLYVLVLLSLLGGCAGSGPEQPRTDDEEAALNHLQLGIHYMRQGRLNASKDNLERSLRLDNRNPMTHATIALLYEQLNDFRLAERHYRRALRLDGDDPSIRNNYGTFLCRRGDYREAEEELVRAARNRLYETPEVAWTNAGSCVRRIPDYEAAESHFRNALRVRPNYTDALWSMADMQYEREEYLSARAFFQRLAEQDELEPAALYLGVRIEDALGDRMEARRHANRLKSKYPDSEFKHRLAELGYD</sequence>
<dbReference type="InterPro" id="IPR011990">
    <property type="entry name" value="TPR-like_helical_dom_sf"/>
</dbReference>
<proteinExistence type="predicted"/>
<dbReference type="InterPro" id="IPR052346">
    <property type="entry name" value="O-mannosyl-transferase_TMTC"/>
</dbReference>
<dbReference type="SUPFAM" id="SSF48452">
    <property type="entry name" value="TPR-like"/>
    <property type="match status" value="1"/>
</dbReference>
<keyword evidence="6" id="KW-1185">Reference proteome</keyword>
<evidence type="ECO:0000256" key="4">
    <source>
        <dbReference type="SAM" id="SignalP"/>
    </source>
</evidence>
<protein>
    <submittedName>
        <fullName evidence="5">Type IV pilus biogenesis/stability protein PilW</fullName>
    </submittedName>
</protein>
<dbReference type="PROSITE" id="PS50005">
    <property type="entry name" value="TPR"/>
    <property type="match status" value="3"/>
</dbReference>
<dbReference type="InterPro" id="IPR013360">
    <property type="entry name" value="Pilus_4_PilW"/>
</dbReference>
<evidence type="ECO:0000256" key="1">
    <source>
        <dbReference type="ARBA" id="ARBA00022737"/>
    </source>
</evidence>
<name>A0ABU0W424_9GAMM</name>
<feature type="repeat" description="TPR" evidence="3">
    <location>
        <begin position="36"/>
        <end position="69"/>
    </location>
</feature>
<dbReference type="Gene3D" id="1.25.40.10">
    <property type="entry name" value="Tetratricopeptide repeat domain"/>
    <property type="match status" value="1"/>
</dbReference>
<evidence type="ECO:0000313" key="5">
    <source>
        <dbReference type="EMBL" id="MDQ2068714.1"/>
    </source>
</evidence>
<gene>
    <name evidence="5" type="primary">pilW</name>
    <name evidence="5" type="ORF">RBH19_02350</name>
</gene>
<keyword evidence="4" id="KW-0732">Signal</keyword>
<feature type="chain" id="PRO_5046314111" evidence="4">
    <location>
        <begin position="24"/>
        <end position="253"/>
    </location>
</feature>
<keyword evidence="1" id="KW-0677">Repeat</keyword>
<evidence type="ECO:0000256" key="3">
    <source>
        <dbReference type="PROSITE-ProRule" id="PRU00339"/>
    </source>
</evidence>
<dbReference type="RefSeq" id="WP_306727193.1">
    <property type="nucleotide sequence ID" value="NZ_JAVDDT010000001.1"/>
</dbReference>
<evidence type="ECO:0000256" key="2">
    <source>
        <dbReference type="ARBA" id="ARBA00022803"/>
    </source>
</evidence>
<organism evidence="5 6">
    <name type="scientific">Natronospira bacteriovora</name>
    <dbReference type="NCBI Taxonomy" id="3069753"/>
    <lineage>
        <taxon>Bacteria</taxon>
        <taxon>Pseudomonadati</taxon>
        <taxon>Pseudomonadota</taxon>
        <taxon>Gammaproteobacteria</taxon>
        <taxon>Natronospirales</taxon>
        <taxon>Natronospiraceae</taxon>
        <taxon>Natronospira</taxon>
    </lineage>
</organism>
<reference evidence="5 6" key="1">
    <citation type="submission" date="2023-08" db="EMBL/GenBank/DDBJ databases">
        <title>Whole-genome sequencing of halo(alkali)philic microorganisms from hypersaline lakes.</title>
        <authorList>
            <person name="Sorokin D.Y."/>
            <person name="Abbas B."/>
            <person name="Merkel A.Y."/>
        </authorList>
    </citation>
    <scope>NUCLEOTIDE SEQUENCE [LARGE SCALE GENOMIC DNA]</scope>
    <source>
        <strain evidence="5 6">AB-CW4</strain>
    </source>
</reference>
<dbReference type="InterPro" id="IPR019734">
    <property type="entry name" value="TPR_rpt"/>
</dbReference>
<accession>A0ABU0W424</accession>
<dbReference type="EMBL" id="JAVDDT010000001">
    <property type="protein sequence ID" value="MDQ2068714.1"/>
    <property type="molecule type" value="Genomic_DNA"/>
</dbReference>
<feature type="repeat" description="TPR" evidence="3">
    <location>
        <begin position="70"/>
        <end position="103"/>
    </location>
</feature>
<evidence type="ECO:0000313" key="6">
    <source>
        <dbReference type="Proteomes" id="UP001239019"/>
    </source>
</evidence>
<keyword evidence="2 3" id="KW-0802">TPR repeat</keyword>
<dbReference type="Pfam" id="PF13174">
    <property type="entry name" value="TPR_6"/>
    <property type="match status" value="1"/>
</dbReference>
<dbReference type="SMART" id="SM00028">
    <property type="entry name" value="TPR"/>
    <property type="match status" value="4"/>
</dbReference>
<feature type="signal peptide" evidence="4">
    <location>
        <begin position="1"/>
        <end position="23"/>
    </location>
</feature>
<dbReference type="Pfam" id="PF13432">
    <property type="entry name" value="TPR_16"/>
    <property type="match status" value="2"/>
</dbReference>